<gene>
    <name evidence="2" type="ORF">MSEDJ_34320</name>
</gene>
<accession>A0A7I7QTX1</accession>
<keyword evidence="3" id="KW-1185">Reference proteome</keyword>
<evidence type="ECO:0000259" key="1">
    <source>
        <dbReference type="PROSITE" id="PS50995"/>
    </source>
</evidence>
<evidence type="ECO:0000313" key="3">
    <source>
        <dbReference type="Proteomes" id="UP000467193"/>
    </source>
</evidence>
<dbReference type="InterPro" id="IPR000835">
    <property type="entry name" value="HTH_MarR-typ"/>
</dbReference>
<dbReference type="PANTHER" id="PTHR33164">
    <property type="entry name" value="TRANSCRIPTIONAL REGULATOR, MARR FAMILY"/>
    <property type="match status" value="1"/>
</dbReference>
<dbReference type="Gene3D" id="1.10.10.10">
    <property type="entry name" value="Winged helix-like DNA-binding domain superfamily/Winged helix DNA-binding domain"/>
    <property type="match status" value="1"/>
</dbReference>
<dbReference type="GO" id="GO:0006950">
    <property type="term" value="P:response to stress"/>
    <property type="evidence" value="ECO:0007669"/>
    <property type="project" value="TreeGrafter"/>
</dbReference>
<dbReference type="InterPro" id="IPR036390">
    <property type="entry name" value="WH_DNA-bd_sf"/>
</dbReference>
<dbReference type="KEGG" id="msei:MSEDJ_34320"/>
<dbReference type="InterPro" id="IPR039422">
    <property type="entry name" value="MarR/SlyA-like"/>
</dbReference>
<dbReference type="Pfam" id="PF01047">
    <property type="entry name" value="MarR"/>
    <property type="match status" value="1"/>
</dbReference>
<feature type="domain" description="HTH marR-type" evidence="1">
    <location>
        <begin position="6"/>
        <end position="138"/>
    </location>
</feature>
<dbReference type="EMBL" id="AP022588">
    <property type="protein sequence ID" value="BBY29336.1"/>
    <property type="molecule type" value="Genomic_DNA"/>
</dbReference>
<evidence type="ECO:0000313" key="2">
    <source>
        <dbReference type="EMBL" id="BBY29336.1"/>
    </source>
</evidence>
<dbReference type="Proteomes" id="UP000467193">
    <property type="component" value="Chromosome"/>
</dbReference>
<dbReference type="SMART" id="SM00347">
    <property type="entry name" value="HTH_MARR"/>
    <property type="match status" value="1"/>
</dbReference>
<organism evidence="2 3">
    <name type="scientific">Mycolicibacterium sediminis</name>
    <dbReference type="NCBI Taxonomy" id="1286180"/>
    <lineage>
        <taxon>Bacteria</taxon>
        <taxon>Bacillati</taxon>
        <taxon>Actinomycetota</taxon>
        <taxon>Actinomycetes</taxon>
        <taxon>Mycobacteriales</taxon>
        <taxon>Mycobacteriaceae</taxon>
        <taxon>Mycolicibacterium</taxon>
    </lineage>
</organism>
<dbReference type="InterPro" id="IPR036388">
    <property type="entry name" value="WH-like_DNA-bd_sf"/>
</dbReference>
<protein>
    <submittedName>
        <fullName evidence="2">Putative HTH-type transcriptional regulator</fullName>
    </submittedName>
</protein>
<dbReference type="PANTHER" id="PTHR33164:SF43">
    <property type="entry name" value="HTH-TYPE TRANSCRIPTIONAL REPRESSOR YETL"/>
    <property type="match status" value="1"/>
</dbReference>
<dbReference type="SUPFAM" id="SSF46785">
    <property type="entry name" value="Winged helix' DNA-binding domain"/>
    <property type="match status" value="1"/>
</dbReference>
<dbReference type="AlphaFoldDB" id="A0A7I7QTX1"/>
<name>A0A7I7QTX1_9MYCO</name>
<proteinExistence type="predicted"/>
<dbReference type="PROSITE" id="PS50995">
    <property type="entry name" value="HTH_MARR_2"/>
    <property type="match status" value="1"/>
</dbReference>
<sequence length="138" mass="14974">MNGSEGQPLGYLLHRVATALRSEVTTTVLDPLELSFPQYICMRMLSHSPGLSNAQLARDVNVSPQAMNMVVRVLQERGLVARPTTVASGRSLPAELTREGTALLEAIDGGVRDAEAKVLAPLDDREQRSLRRLLADLA</sequence>
<dbReference type="GO" id="GO:0003700">
    <property type="term" value="F:DNA-binding transcription factor activity"/>
    <property type="evidence" value="ECO:0007669"/>
    <property type="project" value="InterPro"/>
</dbReference>
<reference evidence="2 3" key="1">
    <citation type="journal article" date="2019" name="Emerg. Microbes Infect.">
        <title>Comprehensive subspecies identification of 175 nontuberculous mycobacteria species based on 7547 genomic profiles.</title>
        <authorList>
            <person name="Matsumoto Y."/>
            <person name="Kinjo T."/>
            <person name="Motooka D."/>
            <person name="Nabeya D."/>
            <person name="Jung N."/>
            <person name="Uechi K."/>
            <person name="Horii T."/>
            <person name="Iida T."/>
            <person name="Fujita J."/>
            <person name="Nakamura S."/>
        </authorList>
    </citation>
    <scope>NUCLEOTIDE SEQUENCE [LARGE SCALE GENOMIC DNA]</scope>
    <source>
        <strain evidence="2 3">JCM 17899</strain>
    </source>
</reference>